<name>A0A8H7F438_AGABI</name>
<evidence type="ECO:0000313" key="1">
    <source>
        <dbReference type="EMBL" id="KAF7776473.1"/>
    </source>
</evidence>
<gene>
    <name evidence="1" type="ORF">Agabi119p4_4866</name>
</gene>
<dbReference type="AlphaFoldDB" id="A0A8H7F438"/>
<accession>A0A8H7F438</accession>
<protein>
    <submittedName>
        <fullName evidence="1">Uncharacterized protein</fullName>
    </submittedName>
</protein>
<reference evidence="1 2" key="1">
    <citation type="journal article" name="Sci. Rep.">
        <title>Telomere-to-telomere assembled and centromere annotated genomes of the two main subspecies of the button mushroom Agaricus bisporus reveal especially polymorphic chromosome ends.</title>
        <authorList>
            <person name="Sonnenberg A.S.M."/>
            <person name="Sedaghat-Telgerd N."/>
            <person name="Lavrijssen B."/>
            <person name="Ohm R.A."/>
            <person name="Hendrickx P.M."/>
            <person name="Scholtmeijer K."/>
            <person name="Baars J.J.P."/>
            <person name="van Peer A."/>
        </authorList>
    </citation>
    <scope>NUCLEOTIDE SEQUENCE [LARGE SCALE GENOMIC DNA]</scope>
    <source>
        <strain evidence="1 2">H119_p4</strain>
    </source>
</reference>
<dbReference type="EMBL" id="JABXXO010000006">
    <property type="protein sequence ID" value="KAF7776473.1"/>
    <property type="molecule type" value="Genomic_DNA"/>
</dbReference>
<proteinExistence type="predicted"/>
<dbReference type="Proteomes" id="UP000629468">
    <property type="component" value="Unassembled WGS sequence"/>
</dbReference>
<evidence type="ECO:0000313" key="2">
    <source>
        <dbReference type="Proteomes" id="UP000629468"/>
    </source>
</evidence>
<organism evidence="1 2">
    <name type="scientific">Agaricus bisporus var. burnettii</name>
    <dbReference type="NCBI Taxonomy" id="192524"/>
    <lineage>
        <taxon>Eukaryota</taxon>
        <taxon>Fungi</taxon>
        <taxon>Dikarya</taxon>
        <taxon>Basidiomycota</taxon>
        <taxon>Agaricomycotina</taxon>
        <taxon>Agaricomycetes</taxon>
        <taxon>Agaricomycetidae</taxon>
        <taxon>Agaricales</taxon>
        <taxon>Agaricineae</taxon>
        <taxon>Agaricaceae</taxon>
        <taxon>Agaricus</taxon>
    </lineage>
</organism>
<sequence length="865" mass="99225">MSNISQPSQDSRGLPTGLDRQVELAKAIFRAAREDEDHRRTYRSLFSKRGEIEKLHRLFFKKLALLIADRGDLQVPQGLDYLDCFATLLDERQLQSYRELRIGKEGEKGDPEESRIRYLITYITTEVESHRVMKYRRALSDVPSSVKDAWNLDYVGKSRLVDKLAESIFTIPITLKPESDKKGFPIGDTAHDDALVDFFCEPRYSKSPPSHAQLLYLQFLLKVLALADKWIDEYKKSGRELENMAAEWKRYLGLPRTPNRSKMYGQAIDKSSLEGYENILNEKIEFNALQARVKAFVGAIAEKIKPTSDGEPSILFYFDEAQHLTTFMVTMEQEEPRWTGYQCLCKALTYMLGVPVFTLFLSSDFRLSEYSTSARNFWSSRLLSSSSKSCNENLNPPFVELPFDVWKTSSIVTEGSHSADEICSPAFMARFGRPMFWANFEWPYAKDDRIVDLAMWKFELRFEDPTRKQRSDYPSYELIPLLAARLDLTFKSDQDEAVYLEQVLVASGMRTVYSVPEHRQYLCGGYPSEPFLTEAASRVMFAYFKHQTKFVGQDITTIISYYKKNIPEAICNWIWGGLIDEGSRGELVARMFCTLAHDFSILKKLSIDDICFLSFSQMVPVVDFFHALIAPELVDKILDARPQNTEGRPLKEVFQDAYIHFTQFVKADNKPVISDEAAYLLFTRAAAIRSCGTLADVDLIIPVWIRGEGNPDRWSMTAVFIQVNHCGTARRSIHSDVQEKYTFFSGGNGRRPYITIAMQLGLTVKNKNQDELVKVSPPLLEKQQGNERIYPRYEISINGCSNEVYDVIGSSKTYYDCYSRLLEDAEDMILSEHPRQGRFLDAVKRMKPCWMLGSYEGAMMKENSG</sequence>
<dbReference type="PANTHER" id="PTHR33266">
    <property type="entry name" value="CHROMOSOME 15, WHOLE GENOME SHOTGUN SEQUENCE"/>
    <property type="match status" value="1"/>
</dbReference>
<comment type="caution">
    <text evidence="1">The sequence shown here is derived from an EMBL/GenBank/DDBJ whole genome shotgun (WGS) entry which is preliminary data.</text>
</comment>
<dbReference type="PANTHER" id="PTHR33266:SF1">
    <property type="entry name" value="F-BOX DOMAIN-CONTAINING PROTEIN"/>
    <property type="match status" value="1"/>
</dbReference>